<accession>F9WI44</accession>
<sequence length="194" mass="22970">MCMCKRCFSSAPLPLLSVRCISSITALHNRPTFFLKKKKNILTWSCERMRRFPSISLLYTPPRGANWHLSMWGSFSFFLFSPWTHQCYARLPCSSSWGRGEKGIEKIGDVCLRVYRYSNRGLYFPFSPSVPLPITMLMLFSFFLLFLLGLLPHFFFFACFFFFFFSILMILLYLMGRIDCFWWSFRCLMRCAVL</sequence>
<comment type="caution">
    <text evidence="2">The sequence shown here is derived from an EMBL/GenBank/DDBJ whole genome shotgun (WGS) entry which is preliminary data.</text>
</comment>
<reference evidence="2 3" key="2">
    <citation type="journal article" date="2012" name="Proc. Natl. Acad. Sci. U.S.A.">
        <title>Antigenic diversity is generated by distinct evolutionary mechanisms in African trypanosome species.</title>
        <authorList>
            <person name="Jackson A.P."/>
            <person name="Berry A."/>
            <person name="Aslett M."/>
            <person name="Allison H.C."/>
            <person name="Burton P."/>
            <person name="Vavrova-Anderson J."/>
            <person name="Brown R."/>
            <person name="Browne H."/>
            <person name="Corton N."/>
            <person name="Hauser H."/>
            <person name="Gamble J."/>
            <person name="Gilderthorp R."/>
            <person name="Marcello L."/>
            <person name="McQuillan J."/>
            <person name="Otto T.D."/>
            <person name="Quail M.A."/>
            <person name="Sanders M.J."/>
            <person name="van Tonder A."/>
            <person name="Ginger M.L."/>
            <person name="Field M.C."/>
            <person name="Barry J.D."/>
            <person name="Hertz-Fowler C."/>
            <person name="Berriman M."/>
        </authorList>
    </citation>
    <scope>NUCLEOTIDE SEQUENCE [LARGE SCALE GENOMIC DNA]</scope>
    <source>
        <strain evidence="2 3">IL3000</strain>
    </source>
</reference>
<protein>
    <submittedName>
        <fullName evidence="2">WGS project CAEQ00000000 data, annotated contig 730</fullName>
    </submittedName>
</protein>
<keyword evidence="1" id="KW-0812">Transmembrane</keyword>
<name>F9WI44_TRYCI</name>
<keyword evidence="1" id="KW-0472">Membrane</keyword>
<evidence type="ECO:0000313" key="2">
    <source>
        <dbReference type="EMBL" id="CCD16989.1"/>
    </source>
</evidence>
<dbReference type="EMBL" id="CAEQ01002526">
    <property type="protein sequence ID" value="CCD16989.1"/>
    <property type="molecule type" value="Genomic_DNA"/>
</dbReference>
<keyword evidence="3" id="KW-1185">Reference proteome</keyword>
<organism evidence="2 3">
    <name type="scientific">Trypanosoma congolense (strain IL3000)</name>
    <dbReference type="NCBI Taxonomy" id="1068625"/>
    <lineage>
        <taxon>Eukaryota</taxon>
        <taxon>Discoba</taxon>
        <taxon>Euglenozoa</taxon>
        <taxon>Kinetoplastea</taxon>
        <taxon>Metakinetoplastina</taxon>
        <taxon>Trypanosomatida</taxon>
        <taxon>Trypanosomatidae</taxon>
        <taxon>Trypanosoma</taxon>
        <taxon>Nannomonas</taxon>
    </lineage>
</organism>
<feature type="transmembrane region" description="Helical" evidence="1">
    <location>
        <begin position="122"/>
        <end position="148"/>
    </location>
</feature>
<feature type="transmembrane region" description="Helical" evidence="1">
    <location>
        <begin position="154"/>
        <end position="176"/>
    </location>
</feature>
<reference evidence="3" key="1">
    <citation type="submission" date="2011-07" db="EMBL/GenBank/DDBJ databases">
        <title>Divergent evolution of antigenic variation in African trypanosomes.</title>
        <authorList>
            <person name="Jackson A.P."/>
            <person name="Berry A."/>
            <person name="Allison H.C."/>
            <person name="Burton P."/>
            <person name="Anderson J."/>
            <person name="Aslett M."/>
            <person name="Brown R."/>
            <person name="Corton N."/>
            <person name="Harris D."/>
            <person name="Hauser H."/>
            <person name="Gamble J."/>
            <person name="Gilderthorp R."/>
            <person name="McQuillan J."/>
            <person name="Quail M.A."/>
            <person name="Sanders M."/>
            <person name="Van Tonder A."/>
            <person name="Ginger M.L."/>
            <person name="Donelson J.E."/>
            <person name="Field M.C."/>
            <person name="Barry J.D."/>
            <person name="Berriman M."/>
            <person name="Hertz-Fowler C."/>
        </authorList>
    </citation>
    <scope>NUCLEOTIDE SEQUENCE [LARGE SCALE GENOMIC DNA]</scope>
    <source>
        <strain evidence="3">IL3000</strain>
    </source>
</reference>
<dbReference type="Proteomes" id="UP000000702">
    <property type="component" value="Unassembled WGS sequence"/>
</dbReference>
<dbReference type="AlphaFoldDB" id="F9WI44"/>
<keyword evidence="1" id="KW-1133">Transmembrane helix</keyword>
<gene>
    <name evidence="2" type="ORF">TCIL3000_0_18580</name>
</gene>
<proteinExistence type="predicted"/>
<evidence type="ECO:0000256" key="1">
    <source>
        <dbReference type="SAM" id="Phobius"/>
    </source>
</evidence>
<evidence type="ECO:0000313" key="3">
    <source>
        <dbReference type="Proteomes" id="UP000000702"/>
    </source>
</evidence>
<dbReference type="VEuPathDB" id="TriTrypDB:TcIL3000_0_18580"/>